<sequence>MASWMAKQQGSSCPLDLFEMNTDFQPPIPGHRPKKEQKEQHQQDSLESNSREPPCQIAVPVRSQMITTGNCRHFIHGLAKTISLASAAWMFAQAHMSGLHEDF</sequence>
<dbReference type="Proteomes" id="UP000006038">
    <property type="component" value="Chromosome 9"/>
</dbReference>
<name>J3MWP2_ORYBR</name>
<reference evidence="2" key="2">
    <citation type="submission" date="2013-04" db="UniProtKB">
        <authorList>
            <consortium name="EnsemblPlants"/>
        </authorList>
    </citation>
    <scope>IDENTIFICATION</scope>
</reference>
<dbReference type="EnsemblPlants" id="OB09G14210.1">
    <property type="protein sequence ID" value="OB09G14210.1"/>
    <property type="gene ID" value="OB09G14210"/>
</dbReference>
<accession>J3MWP2</accession>
<dbReference type="AlphaFoldDB" id="J3MWP2"/>
<evidence type="ECO:0000256" key="1">
    <source>
        <dbReference type="SAM" id="MobiDB-lite"/>
    </source>
</evidence>
<organism evidence="2">
    <name type="scientific">Oryza brachyantha</name>
    <name type="common">malo sina</name>
    <dbReference type="NCBI Taxonomy" id="4533"/>
    <lineage>
        <taxon>Eukaryota</taxon>
        <taxon>Viridiplantae</taxon>
        <taxon>Streptophyta</taxon>
        <taxon>Embryophyta</taxon>
        <taxon>Tracheophyta</taxon>
        <taxon>Spermatophyta</taxon>
        <taxon>Magnoliopsida</taxon>
        <taxon>Liliopsida</taxon>
        <taxon>Poales</taxon>
        <taxon>Poaceae</taxon>
        <taxon>BOP clade</taxon>
        <taxon>Oryzoideae</taxon>
        <taxon>Oryzeae</taxon>
        <taxon>Oryzinae</taxon>
        <taxon>Oryza</taxon>
    </lineage>
</organism>
<keyword evidence="3" id="KW-1185">Reference proteome</keyword>
<proteinExistence type="predicted"/>
<evidence type="ECO:0000313" key="2">
    <source>
        <dbReference type="EnsemblPlants" id="OB09G14210.1"/>
    </source>
</evidence>
<dbReference type="Gramene" id="OB09G14210.1">
    <property type="protein sequence ID" value="OB09G14210.1"/>
    <property type="gene ID" value="OB09G14210"/>
</dbReference>
<dbReference type="HOGENOM" id="CLU_2267938_0_0_1"/>
<feature type="compositionally biased region" description="Polar residues" evidence="1">
    <location>
        <begin position="1"/>
        <end position="12"/>
    </location>
</feature>
<evidence type="ECO:0000313" key="3">
    <source>
        <dbReference type="Proteomes" id="UP000006038"/>
    </source>
</evidence>
<protein>
    <submittedName>
        <fullName evidence="2">Uncharacterized protein</fullName>
    </submittedName>
</protein>
<feature type="region of interest" description="Disordered" evidence="1">
    <location>
        <begin position="1"/>
        <end position="56"/>
    </location>
</feature>
<reference evidence="2" key="1">
    <citation type="journal article" date="2013" name="Nat. Commun.">
        <title>Whole-genome sequencing of Oryza brachyantha reveals mechanisms underlying Oryza genome evolution.</title>
        <authorList>
            <person name="Chen J."/>
            <person name="Huang Q."/>
            <person name="Gao D."/>
            <person name="Wang J."/>
            <person name="Lang Y."/>
            <person name="Liu T."/>
            <person name="Li B."/>
            <person name="Bai Z."/>
            <person name="Luis Goicoechea J."/>
            <person name="Liang C."/>
            <person name="Chen C."/>
            <person name="Zhang W."/>
            <person name="Sun S."/>
            <person name="Liao Y."/>
            <person name="Zhang X."/>
            <person name="Yang L."/>
            <person name="Song C."/>
            <person name="Wang M."/>
            <person name="Shi J."/>
            <person name="Liu G."/>
            <person name="Liu J."/>
            <person name="Zhou H."/>
            <person name="Zhou W."/>
            <person name="Yu Q."/>
            <person name="An N."/>
            <person name="Chen Y."/>
            <person name="Cai Q."/>
            <person name="Wang B."/>
            <person name="Liu B."/>
            <person name="Min J."/>
            <person name="Huang Y."/>
            <person name="Wu H."/>
            <person name="Li Z."/>
            <person name="Zhang Y."/>
            <person name="Yin Y."/>
            <person name="Song W."/>
            <person name="Jiang J."/>
            <person name="Jackson S.A."/>
            <person name="Wing R.A."/>
            <person name="Wang J."/>
            <person name="Chen M."/>
        </authorList>
    </citation>
    <scope>NUCLEOTIDE SEQUENCE [LARGE SCALE GENOMIC DNA]</scope>
    <source>
        <strain evidence="2">cv. IRGC 101232</strain>
    </source>
</reference>